<gene>
    <name evidence="1" type="ORF">ACFSKL_22015</name>
</gene>
<organism evidence="1 2">
    <name type="scientific">Belliella marina</name>
    <dbReference type="NCBI Taxonomy" id="1644146"/>
    <lineage>
        <taxon>Bacteria</taxon>
        <taxon>Pseudomonadati</taxon>
        <taxon>Bacteroidota</taxon>
        <taxon>Cytophagia</taxon>
        <taxon>Cytophagales</taxon>
        <taxon>Cyclobacteriaceae</taxon>
        <taxon>Belliella</taxon>
    </lineage>
</organism>
<keyword evidence="2" id="KW-1185">Reference proteome</keyword>
<dbReference type="RefSeq" id="WP_376889404.1">
    <property type="nucleotide sequence ID" value="NZ_JBHUHR010000049.1"/>
</dbReference>
<dbReference type="Proteomes" id="UP001597361">
    <property type="component" value="Unassembled WGS sequence"/>
</dbReference>
<name>A0ABW4VUQ1_9BACT</name>
<accession>A0ABW4VUQ1</accession>
<dbReference type="EMBL" id="JBHUHR010000049">
    <property type="protein sequence ID" value="MFD2037486.1"/>
    <property type="molecule type" value="Genomic_DNA"/>
</dbReference>
<sequence>MPLHRDLIYIDDKDVTDQVKHFRYAGGKCHVVFKTGDKEYAYSKDRAVITKTALSEDGTFQIFQYLKEIAEAIGLKNDRAESILAKSYGSIAQIPNDSILSNRQPQPVKCGYFQHEGCFRNKNNLEWIDMNRCVSWGQSGDAYNREKREIPTPNLSQPVPSYGRTVSQIWKKASAATGQNMILTPTHFESSYYEVSYRKIKRALPIWHFSGTIPS</sequence>
<evidence type="ECO:0000313" key="1">
    <source>
        <dbReference type="EMBL" id="MFD2037486.1"/>
    </source>
</evidence>
<proteinExistence type="predicted"/>
<reference evidence="2" key="1">
    <citation type="journal article" date="2019" name="Int. J. Syst. Evol. Microbiol.">
        <title>The Global Catalogue of Microorganisms (GCM) 10K type strain sequencing project: providing services to taxonomists for standard genome sequencing and annotation.</title>
        <authorList>
            <consortium name="The Broad Institute Genomics Platform"/>
            <consortium name="The Broad Institute Genome Sequencing Center for Infectious Disease"/>
            <person name="Wu L."/>
            <person name="Ma J."/>
        </authorList>
    </citation>
    <scope>NUCLEOTIDE SEQUENCE [LARGE SCALE GENOMIC DNA]</scope>
    <source>
        <strain evidence="2">CGMCC 1.15180</strain>
    </source>
</reference>
<protein>
    <submittedName>
        <fullName evidence="1">Uncharacterized protein</fullName>
    </submittedName>
</protein>
<comment type="caution">
    <text evidence="1">The sequence shown here is derived from an EMBL/GenBank/DDBJ whole genome shotgun (WGS) entry which is preliminary data.</text>
</comment>
<evidence type="ECO:0000313" key="2">
    <source>
        <dbReference type="Proteomes" id="UP001597361"/>
    </source>
</evidence>